<evidence type="ECO:0000256" key="1">
    <source>
        <dbReference type="SAM" id="MobiDB-lite"/>
    </source>
</evidence>
<name>A0A6J4RKL7_9ACTN</name>
<feature type="compositionally biased region" description="Basic residues" evidence="1">
    <location>
        <begin position="124"/>
        <end position="140"/>
    </location>
</feature>
<organism evidence="2">
    <name type="scientific">uncultured Rubrobacteraceae bacterium</name>
    <dbReference type="NCBI Taxonomy" id="349277"/>
    <lineage>
        <taxon>Bacteria</taxon>
        <taxon>Bacillati</taxon>
        <taxon>Actinomycetota</taxon>
        <taxon>Rubrobacteria</taxon>
        <taxon>Rubrobacterales</taxon>
        <taxon>Rubrobacteraceae</taxon>
        <taxon>environmental samples</taxon>
    </lineage>
</organism>
<feature type="non-terminal residue" evidence="2">
    <location>
        <position position="1"/>
    </location>
</feature>
<proteinExistence type="predicted"/>
<feature type="compositionally biased region" description="Basic and acidic residues" evidence="1">
    <location>
        <begin position="30"/>
        <end position="57"/>
    </location>
</feature>
<sequence length="152" mass="17671">GPRALHAAGDRDSARQPRRALRLRHRRRGDRRDPGRRPQRRREEPRPARRDGRDNGPLRRTARRGHLRPRPLHDGRAMPDVLRRAPLERHPPGRARNPPRDPQGARAARDRPSLRRGLPAGLLRRVRGHLRRARKRVRRALRGDGPARGRCL</sequence>
<dbReference type="AlphaFoldDB" id="A0A6J4RKL7"/>
<feature type="compositionally biased region" description="Basic residues" evidence="1">
    <location>
        <begin position="16"/>
        <end position="29"/>
    </location>
</feature>
<feature type="compositionally biased region" description="Basic and acidic residues" evidence="1">
    <location>
        <begin position="141"/>
        <end position="152"/>
    </location>
</feature>
<gene>
    <name evidence="2" type="ORF">AVDCRST_MAG12-710</name>
</gene>
<reference evidence="2" key="1">
    <citation type="submission" date="2020-02" db="EMBL/GenBank/DDBJ databases">
        <authorList>
            <person name="Meier V. D."/>
        </authorList>
    </citation>
    <scope>NUCLEOTIDE SEQUENCE</scope>
    <source>
        <strain evidence="2">AVDCRST_MAG12</strain>
    </source>
</reference>
<feature type="non-terminal residue" evidence="2">
    <location>
        <position position="152"/>
    </location>
</feature>
<feature type="region of interest" description="Disordered" evidence="1">
    <location>
        <begin position="1"/>
        <end position="152"/>
    </location>
</feature>
<feature type="compositionally biased region" description="Basic and acidic residues" evidence="1">
    <location>
        <begin position="71"/>
        <end position="91"/>
    </location>
</feature>
<accession>A0A6J4RKL7</accession>
<dbReference type="EMBL" id="CADCVK010000118">
    <property type="protein sequence ID" value="CAA9470181.1"/>
    <property type="molecule type" value="Genomic_DNA"/>
</dbReference>
<evidence type="ECO:0000313" key="2">
    <source>
        <dbReference type="EMBL" id="CAA9470181.1"/>
    </source>
</evidence>
<protein>
    <submittedName>
        <fullName evidence="2">Uncharacterized protein</fullName>
    </submittedName>
</protein>
<feature type="compositionally biased region" description="Basic residues" evidence="1">
    <location>
        <begin position="60"/>
        <end position="70"/>
    </location>
</feature>